<dbReference type="InterPro" id="IPR011004">
    <property type="entry name" value="Trimer_LpxA-like_sf"/>
</dbReference>
<organism evidence="7 8">
    <name type="scientific">Rhodococcus xishaensis</name>
    <dbReference type="NCBI Taxonomy" id="2487364"/>
    <lineage>
        <taxon>Bacteria</taxon>
        <taxon>Bacillati</taxon>
        <taxon>Actinomycetota</taxon>
        <taxon>Actinomycetes</taxon>
        <taxon>Mycobacteriales</taxon>
        <taxon>Nocardiaceae</taxon>
        <taxon>Rhodococcus</taxon>
    </lineage>
</organism>
<dbReference type="GO" id="GO:0008780">
    <property type="term" value="F:acyl-[acyl-carrier-protein]-UDP-N-acetylglucosamine O-acyltransferase activity"/>
    <property type="evidence" value="ECO:0007669"/>
    <property type="project" value="InterPro"/>
</dbReference>
<dbReference type="GO" id="GO:0016020">
    <property type="term" value="C:membrane"/>
    <property type="evidence" value="ECO:0007669"/>
    <property type="project" value="GOC"/>
</dbReference>
<accession>A0A3S3CL66</accession>
<evidence type="ECO:0000259" key="6">
    <source>
        <dbReference type="Pfam" id="PF13720"/>
    </source>
</evidence>
<keyword evidence="5 7" id="KW-0012">Acyltransferase</keyword>
<dbReference type="InterPro" id="IPR001451">
    <property type="entry name" value="Hexapep"/>
</dbReference>
<evidence type="ECO:0000256" key="1">
    <source>
        <dbReference type="ARBA" id="ARBA00022516"/>
    </source>
</evidence>
<dbReference type="PANTHER" id="PTHR43480:SF1">
    <property type="entry name" value="ACYL-[ACYL-CARRIER-PROTEIN]--UDP-N-ACETYLGLUCOSAMINE O-ACYLTRANSFERASE, MITOCHONDRIAL-RELATED"/>
    <property type="match status" value="1"/>
</dbReference>
<dbReference type="GO" id="GO:0009245">
    <property type="term" value="P:lipid A biosynthetic process"/>
    <property type="evidence" value="ECO:0007669"/>
    <property type="project" value="UniProtKB-KW"/>
</dbReference>
<dbReference type="Gene3D" id="2.160.10.10">
    <property type="entry name" value="Hexapeptide repeat proteins"/>
    <property type="match status" value="1"/>
</dbReference>
<dbReference type="Pfam" id="PF14602">
    <property type="entry name" value="Hexapep_2"/>
    <property type="match status" value="1"/>
</dbReference>
<dbReference type="Pfam" id="PF00132">
    <property type="entry name" value="Hexapep"/>
    <property type="match status" value="2"/>
</dbReference>
<gene>
    <name evidence="7" type="ORF">EGT50_15905</name>
</gene>
<evidence type="ECO:0000256" key="3">
    <source>
        <dbReference type="ARBA" id="ARBA00022679"/>
    </source>
</evidence>
<reference evidence="7 8" key="1">
    <citation type="submission" date="2018-11" db="EMBL/GenBank/DDBJ databases">
        <title>Rhodococcus spongicola sp. nov. and Rhodococcus xishaensis sp. nov. from marine sponges.</title>
        <authorList>
            <person name="Li L."/>
            <person name="Lin H.W."/>
        </authorList>
    </citation>
    <scope>NUCLEOTIDE SEQUENCE [LARGE SCALE GENOMIC DNA]</scope>
    <source>
        <strain evidence="7 8">LHW51113</strain>
    </source>
</reference>
<evidence type="ECO:0000256" key="4">
    <source>
        <dbReference type="ARBA" id="ARBA00023098"/>
    </source>
</evidence>
<evidence type="ECO:0000256" key="5">
    <source>
        <dbReference type="ARBA" id="ARBA00023315"/>
    </source>
</evidence>
<dbReference type="SUPFAM" id="SSF51161">
    <property type="entry name" value="Trimeric LpxA-like enzymes"/>
    <property type="match status" value="1"/>
</dbReference>
<keyword evidence="3 7" id="KW-0808">Transferase</keyword>
<keyword evidence="8" id="KW-1185">Reference proteome</keyword>
<feature type="domain" description="UDP N-acetylglucosamine O-acyltransferase C-terminal" evidence="6">
    <location>
        <begin position="168"/>
        <end position="209"/>
    </location>
</feature>
<dbReference type="InterPro" id="IPR010137">
    <property type="entry name" value="Lipid_A_LpxA"/>
</dbReference>
<dbReference type="EMBL" id="RKLO01000007">
    <property type="protein sequence ID" value="RVW00131.1"/>
    <property type="molecule type" value="Genomic_DNA"/>
</dbReference>
<dbReference type="PANTHER" id="PTHR43480">
    <property type="entry name" value="ACYL-[ACYL-CARRIER-PROTEIN]--UDP-N-ACETYLGLUCOSAMINE O-ACYLTRANSFERASE"/>
    <property type="match status" value="1"/>
</dbReference>
<keyword evidence="2" id="KW-0441">Lipid A biosynthesis</keyword>
<dbReference type="OrthoDB" id="2643438at2"/>
<dbReference type="Pfam" id="PF13720">
    <property type="entry name" value="Acetyltransf_11"/>
    <property type="match status" value="1"/>
</dbReference>
<dbReference type="RefSeq" id="WP_127955618.1">
    <property type="nucleotide sequence ID" value="NZ_RKLO01000007.1"/>
</dbReference>
<evidence type="ECO:0000256" key="2">
    <source>
        <dbReference type="ARBA" id="ARBA00022556"/>
    </source>
</evidence>
<dbReference type="Proteomes" id="UP000283479">
    <property type="component" value="Unassembled WGS sequence"/>
</dbReference>
<evidence type="ECO:0000313" key="7">
    <source>
        <dbReference type="EMBL" id="RVW00131.1"/>
    </source>
</evidence>
<proteinExistence type="predicted"/>
<keyword evidence="1" id="KW-0444">Lipid biosynthesis</keyword>
<name>A0A3S3CL66_9NOCA</name>
<protein>
    <submittedName>
        <fullName evidence="7">Acyl-ACP--UDP-N-acetylglucosamine O-acyltransferase</fullName>
    </submittedName>
</protein>
<comment type="caution">
    <text evidence="7">The sequence shown here is derived from an EMBL/GenBank/DDBJ whole genome shotgun (WGS) entry which is preliminary data.</text>
</comment>
<dbReference type="AlphaFoldDB" id="A0A3S3CL66"/>
<dbReference type="InterPro" id="IPR029098">
    <property type="entry name" value="Acetyltransf_C"/>
</dbReference>
<evidence type="ECO:0000313" key="8">
    <source>
        <dbReference type="Proteomes" id="UP000283479"/>
    </source>
</evidence>
<keyword evidence="4" id="KW-0443">Lipid metabolism</keyword>
<sequence length="241" mass="25089">MSIGQHCHIHPTAVIGDGVTVGDEVTVGPHAVLTGPLTIGDRCWIGAGAVVGAPPEILGATHPNSWREQAPYRGIVIGPDTTIRELSTIHQGSERATTVGAGCFVMNRVSVEHDVHIGDRCVIAARSTFAGHVSVGDGANIGMHTVVHQHRVVGAGVVTGMGTVVVKDVPPYAKAFGNPVSLRGVNRIGMNRSGIEDADIDAVARLYATGARGGAVPPSLAPAFEWWRERATKPLAFPVTA</sequence>